<proteinExistence type="predicted"/>
<evidence type="ECO:0000313" key="2">
    <source>
        <dbReference type="Proteomes" id="UP000228964"/>
    </source>
</evidence>
<reference evidence="2" key="1">
    <citation type="submission" date="2017-09" db="EMBL/GenBank/DDBJ databases">
        <title>Depth-based differentiation of microbial function through sediment-hosted aquifers and enrichment of novel symbionts in the deep terrestrial subsurface.</title>
        <authorList>
            <person name="Probst A.J."/>
            <person name="Ladd B."/>
            <person name="Jarett J.K."/>
            <person name="Geller-Mcgrath D.E."/>
            <person name="Sieber C.M.K."/>
            <person name="Emerson J.B."/>
            <person name="Anantharaman K."/>
            <person name="Thomas B.C."/>
            <person name="Malmstrom R."/>
            <person name="Stieglmeier M."/>
            <person name="Klingl A."/>
            <person name="Woyke T."/>
            <person name="Ryan C.M."/>
            <person name="Banfield J.F."/>
        </authorList>
    </citation>
    <scope>NUCLEOTIDE SEQUENCE [LARGE SCALE GENOMIC DNA]</scope>
</reference>
<protein>
    <submittedName>
        <fullName evidence="1">Uncharacterized protein</fullName>
    </submittedName>
</protein>
<dbReference type="Proteomes" id="UP000228964">
    <property type="component" value="Unassembled WGS sequence"/>
</dbReference>
<dbReference type="AlphaFoldDB" id="A0A2M6WQE3"/>
<dbReference type="EMBL" id="PFAO01000051">
    <property type="protein sequence ID" value="PIT95021.1"/>
    <property type="molecule type" value="Genomic_DNA"/>
</dbReference>
<accession>A0A2M6WQE3</accession>
<sequence>MKIYVKFPGVQRYFASDLKEIESREDSRAILAELVGEAFCKVLARKKIETSGTFGGQEGQIDAFNSEVNNMQRKYLDRIHELILNWRGFK</sequence>
<comment type="caution">
    <text evidence="1">The sequence shown here is derived from an EMBL/GenBank/DDBJ whole genome shotgun (WGS) entry which is preliminary data.</text>
</comment>
<organism evidence="1 2">
    <name type="scientific">Candidatus Falkowbacteria bacterium CG10_big_fil_rev_8_21_14_0_10_38_22</name>
    <dbReference type="NCBI Taxonomy" id="1974564"/>
    <lineage>
        <taxon>Bacteria</taxon>
        <taxon>Candidatus Falkowiibacteriota</taxon>
    </lineage>
</organism>
<evidence type="ECO:0000313" key="1">
    <source>
        <dbReference type="EMBL" id="PIT95021.1"/>
    </source>
</evidence>
<name>A0A2M6WQE3_9BACT</name>
<gene>
    <name evidence="1" type="ORF">COT96_02160</name>
</gene>